<evidence type="ECO:0000256" key="1">
    <source>
        <dbReference type="SAM" id="MobiDB-lite"/>
    </source>
</evidence>
<keyword evidence="3" id="KW-1185">Reference proteome</keyword>
<reference evidence="2" key="1">
    <citation type="submission" date="2023-10" db="EMBL/GenBank/DDBJ databases">
        <title>Genome assembly of Pristionchus species.</title>
        <authorList>
            <person name="Yoshida K."/>
            <person name="Sommer R.J."/>
        </authorList>
    </citation>
    <scope>NUCLEOTIDE SEQUENCE</scope>
    <source>
        <strain evidence="2">RS0144</strain>
    </source>
</reference>
<feature type="compositionally biased region" description="Polar residues" evidence="1">
    <location>
        <begin position="74"/>
        <end position="84"/>
    </location>
</feature>
<feature type="region of interest" description="Disordered" evidence="1">
    <location>
        <begin position="1"/>
        <end position="109"/>
    </location>
</feature>
<dbReference type="Proteomes" id="UP001432027">
    <property type="component" value="Unassembled WGS sequence"/>
</dbReference>
<evidence type="ECO:0000313" key="3">
    <source>
        <dbReference type="Proteomes" id="UP001432027"/>
    </source>
</evidence>
<proteinExistence type="predicted"/>
<feature type="compositionally biased region" description="Basic and acidic residues" evidence="1">
    <location>
        <begin position="11"/>
        <end position="20"/>
    </location>
</feature>
<protein>
    <submittedName>
        <fullName evidence="2">Uncharacterized protein</fullName>
    </submittedName>
</protein>
<feature type="non-terminal residue" evidence="2">
    <location>
        <position position="1"/>
    </location>
</feature>
<feature type="non-terminal residue" evidence="2">
    <location>
        <position position="156"/>
    </location>
</feature>
<evidence type="ECO:0000313" key="2">
    <source>
        <dbReference type="EMBL" id="GMS91565.1"/>
    </source>
</evidence>
<feature type="compositionally biased region" description="Polar residues" evidence="1">
    <location>
        <begin position="91"/>
        <end position="100"/>
    </location>
</feature>
<dbReference type="EMBL" id="BTSX01000003">
    <property type="protein sequence ID" value="GMS91565.1"/>
    <property type="molecule type" value="Genomic_DNA"/>
</dbReference>
<feature type="compositionally biased region" description="Low complexity" evidence="1">
    <location>
        <begin position="47"/>
        <end position="58"/>
    </location>
</feature>
<organism evidence="2 3">
    <name type="scientific">Pristionchus entomophagus</name>
    <dbReference type="NCBI Taxonomy" id="358040"/>
    <lineage>
        <taxon>Eukaryota</taxon>
        <taxon>Metazoa</taxon>
        <taxon>Ecdysozoa</taxon>
        <taxon>Nematoda</taxon>
        <taxon>Chromadorea</taxon>
        <taxon>Rhabditida</taxon>
        <taxon>Rhabditina</taxon>
        <taxon>Diplogasteromorpha</taxon>
        <taxon>Diplogasteroidea</taxon>
        <taxon>Neodiplogasteridae</taxon>
        <taxon>Pristionchus</taxon>
    </lineage>
</organism>
<comment type="caution">
    <text evidence="2">The sequence shown here is derived from an EMBL/GenBank/DDBJ whole genome shotgun (WGS) entry which is preliminary data.</text>
</comment>
<name>A0AAV5T7L2_9BILA</name>
<gene>
    <name evidence="2" type="ORF">PENTCL1PPCAC_13741</name>
</gene>
<accession>A0AAV5T7L2</accession>
<dbReference type="AlphaFoldDB" id="A0AAV5T7L2"/>
<sequence>ANSEVLSASIREVRERDKKEARRVKLPAINNSIEKMTPDKKRGRGLGSKLKSLSAGSRTTLSNSLPRIGGLTGNGSMLNLNKTDQPPPTLTVEQTSNGRRASSSSAAERTQRLVSLRSAVLRPISDPVLHMLTVLHQLTLVCDLPPPEGIDHKRRN</sequence>